<evidence type="ECO:0000256" key="4">
    <source>
        <dbReference type="ARBA" id="ARBA00023242"/>
    </source>
</evidence>
<dbReference type="GO" id="GO:0005096">
    <property type="term" value="F:GTPase activator activity"/>
    <property type="evidence" value="ECO:0007669"/>
    <property type="project" value="InterPro"/>
</dbReference>
<evidence type="ECO:0000256" key="5">
    <source>
        <dbReference type="SAM" id="MobiDB-lite"/>
    </source>
</evidence>
<dbReference type="Gene3D" id="1.10.246.200">
    <property type="entry name" value="WPP domain"/>
    <property type="match status" value="1"/>
</dbReference>
<reference evidence="7" key="1">
    <citation type="submission" date="2020-10" db="EMBL/GenBank/DDBJ databases">
        <authorList>
            <person name="Han B."/>
            <person name="Lu T."/>
            <person name="Zhao Q."/>
            <person name="Huang X."/>
            <person name="Zhao Y."/>
        </authorList>
    </citation>
    <scope>NUCLEOTIDE SEQUENCE</scope>
</reference>
<dbReference type="AlphaFoldDB" id="A0A811RXN1"/>
<feature type="domain" description="WPP" evidence="6">
    <location>
        <begin position="1"/>
        <end position="82"/>
    </location>
</feature>
<dbReference type="InterPro" id="IPR001611">
    <property type="entry name" value="Leu-rich_rpt"/>
</dbReference>
<dbReference type="Pfam" id="PF13943">
    <property type="entry name" value="WPP"/>
    <property type="match status" value="1"/>
</dbReference>
<keyword evidence="3" id="KW-0963">Cytoplasm</keyword>
<feature type="region of interest" description="Disordered" evidence="5">
    <location>
        <begin position="449"/>
        <end position="492"/>
    </location>
</feature>
<dbReference type="InterPro" id="IPR038214">
    <property type="entry name" value="WPP_sf"/>
</dbReference>
<keyword evidence="4" id="KW-0539">Nucleus</keyword>
<dbReference type="EMBL" id="CAJGYO010000017">
    <property type="protein sequence ID" value="CAD6333840.1"/>
    <property type="molecule type" value="Genomic_DNA"/>
</dbReference>
<dbReference type="SUPFAM" id="SSF52047">
    <property type="entry name" value="RNI-like"/>
    <property type="match status" value="1"/>
</dbReference>
<dbReference type="GO" id="GO:0005737">
    <property type="term" value="C:cytoplasm"/>
    <property type="evidence" value="ECO:0007669"/>
    <property type="project" value="UniProtKB-SubCell"/>
</dbReference>
<accession>A0A811RXN1</accession>
<protein>
    <recommendedName>
        <fullName evidence="6">WPP domain-containing protein</fullName>
    </recommendedName>
</protein>
<evidence type="ECO:0000256" key="2">
    <source>
        <dbReference type="ARBA" id="ARBA00004496"/>
    </source>
</evidence>
<organism evidence="7 8">
    <name type="scientific">Miscanthus lutarioriparius</name>
    <dbReference type="NCBI Taxonomy" id="422564"/>
    <lineage>
        <taxon>Eukaryota</taxon>
        <taxon>Viridiplantae</taxon>
        <taxon>Streptophyta</taxon>
        <taxon>Embryophyta</taxon>
        <taxon>Tracheophyta</taxon>
        <taxon>Spermatophyta</taxon>
        <taxon>Magnoliopsida</taxon>
        <taxon>Liliopsida</taxon>
        <taxon>Poales</taxon>
        <taxon>Poaceae</taxon>
        <taxon>PACMAD clade</taxon>
        <taxon>Panicoideae</taxon>
        <taxon>Andropogonodae</taxon>
        <taxon>Andropogoneae</taxon>
        <taxon>Saccharinae</taxon>
        <taxon>Miscanthus</taxon>
    </lineage>
</organism>
<dbReference type="InterPro" id="IPR032675">
    <property type="entry name" value="LRR_dom_sf"/>
</dbReference>
<dbReference type="InterPro" id="IPR025265">
    <property type="entry name" value="WPP_dom"/>
</dbReference>
<name>A0A811RXN1_9POAL</name>
<comment type="subcellular location">
    <subcellularLocation>
        <location evidence="2">Cytoplasm</location>
    </subcellularLocation>
    <subcellularLocation>
        <location evidence="1">Nucleus</location>
    </subcellularLocation>
</comment>
<dbReference type="Proteomes" id="UP000604825">
    <property type="component" value="Unassembled WGS sequence"/>
</dbReference>
<dbReference type="Pfam" id="PF13516">
    <property type="entry name" value="LRR_6"/>
    <property type="match status" value="1"/>
</dbReference>
<evidence type="ECO:0000256" key="3">
    <source>
        <dbReference type="ARBA" id="ARBA00022490"/>
    </source>
</evidence>
<evidence type="ECO:0000313" key="7">
    <source>
        <dbReference type="EMBL" id="CAD6333840.1"/>
    </source>
</evidence>
<gene>
    <name evidence="7" type="ORF">NCGR_LOCUS57938</name>
</gene>
<keyword evidence="8" id="KW-1185">Reference proteome</keyword>
<evidence type="ECO:0000313" key="8">
    <source>
        <dbReference type="Proteomes" id="UP000604825"/>
    </source>
</evidence>
<dbReference type="SMART" id="SM00368">
    <property type="entry name" value="LRR_RI"/>
    <property type="match status" value="9"/>
</dbReference>
<evidence type="ECO:0000259" key="6">
    <source>
        <dbReference type="Pfam" id="PF13943"/>
    </source>
</evidence>
<dbReference type="InterPro" id="IPR045203">
    <property type="entry name" value="RanGAP1/2"/>
</dbReference>
<feature type="compositionally biased region" description="Acidic residues" evidence="5">
    <location>
        <begin position="453"/>
        <end position="479"/>
    </location>
</feature>
<sequence>MLVERITKNLSTESIFSRKYSLLGKQEAHENAKRIEELCFASADEHFKREPNGDGSSAVQLYARETSKMMLVVLKKGPRTSAELEAPVADTPLAPADTVLDISGGKRAFIEADEAKELLSPLTKPGNSYKRICFSNRSFGIDAANVAGPILESVKNQLTEADISDFVAGRPEDEALDVVRIFSKALEGSVLRYLNISDNALGEKGVRAFSELLKSQESLEELYFHNNMTGDEGAMYIAEMVKRSPNVESFRCSATRIGSDGGVALSEALGTCTRLKKLDLRDNLFGVIAGLALSKTLLKFPDLVELYLSDLNLENKGTKAIAVALKQSAPQLEVLEIAGNEINAKAAPALAECLAAMQSLKKLTLAENELKDDGAVIIAKSLEDGHTDLKELDVGTNMLQRVGARCFARAVTNKPAFVQLNINGNFISDEGIDEVKEILKAGKKSLDVLGSLDENDPDGEPDDGDDEEEDEDADSEDELDSKLQSVKVEQDD</sequence>
<dbReference type="GO" id="GO:0005634">
    <property type="term" value="C:nucleus"/>
    <property type="evidence" value="ECO:0007669"/>
    <property type="project" value="UniProtKB-SubCell"/>
</dbReference>
<dbReference type="Gene3D" id="3.80.10.10">
    <property type="entry name" value="Ribonuclease Inhibitor"/>
    <property type="match status" value="1"/>
</dbReference>
<dbReference type="PANTHER" id="PTHR46761:SF2">
    <property type="entry name" value="RAN GTPASE-ACTIVATING PROTEIN 1"/>
    <property type="match status" value="1"/>
</dbReference>
<dbReference type="PANTHER" id="PTHR46761">
    <property type="entry name" value="RAN GTPASE-ACTIVATING PROTEIN 1"/>
    <property type="match status" value="1"/>
</dbReference>
<dbReference type="OrthoDB" id="120976at2759"/>
<proteinExistence type="predicted"/>
<evidence type="ECO:0000256" key="1">
    <source>
        <dbReference type="ARBA" id="ARBA00004123"/>
    </source>
</evidence>
<comment type="caution">
    <text evidence="7">The sequence shown here is derived from an EMBL/GenBank/DDBJ whole genome shotgun (WGS) entry which is preliminary data.</text>
</comment>